<feature type="compositionally biased region" description="Basic and acidic residues" evidence="1">
    <location>
        <begin position="133"/>
        <end position="142"/>
    </location>
</feature>
<sequence>MLRRPFCCICEFIVALAWRDAAPDFLSLDRPSPSLTPDSLIAKAEASSGAANQSANESHVTPEALLSVLREEHKKNRRLRKRLYRMMHRESENFSETVTAARSMQRDLSSYLHNLTHQAWRKRAKTHRSTSNLERRSFDRSAEQTPEEDSLMFPDYETELETNMELRNRLAQLESYFNVQADQWQHALSVTSEHATKQSQSRETTVPGPEKSPSQDAGGAETTPQQSVAGTTTTTVSSGEAQPSQSGSQDAGGAETTPQQSLAGTTTTTVSSGSHGAASTDTEHQQPGKNPGGAKWSDATSTNTTKTKQQQPSEKPEQSVPAETQESRAVTTTEHLLSTEPELIVDIGPGGSGSTATTSGAPAAANTTTRTSQRTVSTHSRPQRKTSTAKPTTSTEEPARARAVGKTAQGPEAAEAAATEAAEAASWFRGGRREPEPNATRASSEHADADQKSRWNKERLDVAEGNEIKFGFSRSDQ</sequence>
<feature type="compositionally biased region" description="Low complexity" evidence="1">
    <location>
        <begin position="412"/>
        <end position="425"/>
    </location>
</feature>
<comment type="caution">
    <text evidence="2">The sequence shown here is derived from an EMBL/GenBank/DDBJ whole genome shotgun (WGS) entry which is preliminary data.</text>
</comment>
<feature type="compositionally biased region" description="Polar residues" evidence="1">
    <location>
        <begin position="190"/>
        <end position="204"/>
    </location>
</feature>
<feature type="compositionally biased region" description="Low complexity" evidence="1">
    <location>
        <begin position="354"/>
        <end position="380"/>
    </location>
</feature>
<keyword evidence="3" id="KW-1185">Reference proteome</keyword>
<protein>
    <submittedName>
        <fullName evidence="2">Uncharacterized protein</fullName>
    </submittedName>
</protein>
<proteinExistence type="predicted"/>
<reference evidence="2" key="1">
    <citation type="submission" date="2021-02" db="EMBL/GenBank/DDBJ databases">
        <authorList>
            <person name="Dougan E. K."/>
            <person name="Rhodes N."/>
            <person name="Thang M."/>
            <person name="Chan C."/>
        </authorList>
    </citation>
    <scope>NUCLEOTIDE SEQUENCE</scope>
</reference>
<gene>
    <name evidence="2" type="ORF">SNEC2469_LOCUS35606</name>
</gene>
<dbReference type="Proteomes" id="UP000601435">
    <property type="component" value="Unassembled WGS sequence"/>
</dbReference>
<accession>A0A813CMC3</accession>
<feature type="compositionally biased region" description="Basic and acidic residues" evidence="1">
    <location>
        <begin position="443"/>
        <end position="462"/>
    </location>
</feature>
<feature type="compositionally biased region" description="Polar residues" evidence="1">
    <location>
        <begin position="385"/>
        <end position="396"/>
    </location>
</feature>
<dbReference type="EMBL" id="CAJNJA010104029">
    <property type="protein sequence ID" value="CAE7945573.1"/>
    <property type="molecule type" value="Genomic_DNA"/>
</dbReference>
<feature type="compositionally biased region" description="Polar residues" evidence="1">
    <location>
        <begin position="321"/>
        <end position="336"/>
    </location>
</feature>
<dbReference type="OrthoDB" id="442507at2759"/>
<evidence type="ECO:0000313" key="2">
    <source>
        <dbReference type="EMBL" id="CAE7945573.1"/>
    </source>
</evidence>
<feature type="compositionally biased region" description="Polar residues" evidence="1">
    <location>
        <begin position="240"/>
        <end position="249"/>
    </location>
</feature>
<dbReference type="AlphaFoldDB" id="A0A813CMC3"/>
<feature type="region of interest" description="Disordered" evidence="1">
    <location>
        <begin position="190"/>
        <end position="477"/>
    </location>
</feature>
<name>A0A813CMC3_9DINO</name>
<evidence type="ECO:0000313" key="3">
    <source>
        <dbReference type="Proteomes" id="UP000601435"/>
    </source>
</evidence>
<evidence type="ECO:0000256" key="1">
    <source>
        <dbReference type="SAM" id="MobiDB-lite"/>
    </source>
</evidence>
<feature type="compositionally biased region" description="Basic residues" evidence="1">
    <location>
        <begin position="119"/>
        <end position="128"/>
    </location>
</feature>
<feature type="compositionally biased region" description="Low complexity" evidence="1">
    <location>
        <begin position="256"/>
        <end position="280"/>
    </location>
</feature>
<feature type="compositionally biased region" description="Low complexity" evidence="1">
    <location>
        <begin position="222"/>
        <end position="239"/>
    </location>
</feature>
<organism evidence="2 3">
    <name type="scientific">Symbiodinium necroappetens</name>
    <dbReference type="NCBI Taxonomy" id="1628268"/>
    <lineage>
        <taxon>Eukaryota</taxon>
        <taxon>Sar</taxon>
        <taxon>Alveolata</taxon>
        <taxon>Dinophyceae</taxon>
        <taxon>Suessiales</taxon>
        <taxon>Symbiodiniaceae</taxon>
        <taxon>Symbiodinium</taxon>
    </lineage>
</organism>
<feature type="region of interest" description="Disordered" evidence="1">
    <location>
        <begin position="119"/>
        <end position="153"/>
    </location>
</feature>